<dbReference type="EMBL" id="CATQJL010000316">
    <property type="protein sequence ID" value="CAJ0607978.1"/>
    <property type="molecule type" value="Genomic_DNA"/>
</dbReference>
<evidence type="ECO:0000313" key="4">
    <source>
        <dbReference type="EMBL" id="CAJ0607978.1"/>
    </source>
</evidence>
<gene>
    <name evidence="4" type="ORF">CYNAS_LOCUS19961</name>
</gene>
<proteinExistence type="predicted"/>
<accession>A0AA36HCC7</accession>
<organism evidence="4 5">
    <name type="scientific">Cylicocyclus nassatus</name>
    <name type="common">Nematode worm</name>
    <dbReference type="NCBI Taxonomy" id="53992"/>
    <lineage>
        <taxon>Eukaryota</taxon>
        <taxon>Metazoa</taxon>
        <taxon>Ecdysozoa</taxon>
        <taxon>Nematoda</taxon>
        <taxon>Chromadorea</taxon>
        <taxon>Rhabditida</taxon>
        <taxon>Rhabditina</taxon>
        <taxon>Rhabditomorpha</taxon>
        <taxon>Strongyloidea</taxon>
        <taxon>Strongylidae</taxon>
        <taxon>Cylicocyclus</taxon>
    </lineage>
</organism>
<dbReference type="SMART" id="SM00194">
    <property type="entry name" value="PTPc"/>
    <property type="match status" value="1"/>
</dbReference>
<dbReference type="GO" id="GO:0004725">
    <property type="term" value="F:protein tyrosine phosphatase activity"/>
    <property type="evidence" value="ECO:0007669"/>
    <property type="project" value="InterPro"/>
</dbReference>
<feature type="compositionally biased region" description="Polar residues" evidence="1">
    <location>
        <begin position="52"/>
        <end position="62"/>
    </location>
</feature>
<dbReference type="PRINTS" id="PR00700">
    <property type="entry name" value="PRTYPHPHTASE"/>
</dbReference>
<dbReference type="Pfam" id="PF00102">
    <property type="entry name" value="Y_phosphatase"/>
    <property type="match status" value="1"/>
</dbReference>
<dbReference type="InterPro" id="IPR000242">
    <property type="entry name" value="PTP_cat"/>
</dbReference>
<dbReference type="PROSITE" id="PS50055">
    <property type="entry name" value="TYR_PHOSPHATASE_PTP"/>
    <property type="match status" value="1"/>
</dbReference>
<reference evidence="4" key="1">
    <citation type="submission" date="2023-07" db="EMBL/GenBank/DDBJ databases">
        <authorList>
            <consortium name="CYATHOMIX"/>
        </authorList>
    </citation>
    <scope>NUCLEOTIDE SEQUENCE</scope>
    <source>
        <strain evidence="4">N/A</strain>
    </source>
</reference>
<dbReference type="Gene3D" id="3.90.190.10">
    <property type="entry name" value="Protein tyrosine phosphatase superfamily"/>
    <property type="match status" value="1"/>
</dbReference>
<evidence type="ECO:0000259" key="2">
    <source>
        <dbReference type="PROSITE" id="PS50055"/>
    </source>
</evidence>
<dbReference type="SUPFAM" id="SSF52799">
    <property type="entry name" value="(Phosphotyrosine protein) phosphatases II"/>
    <property type="match status" value="1"/>
</dbReference>
<dbReference type="InterPro" id="IPR016130">
    <property type="entry name" value="Tyr_Pase_AS"/>
</dbReference>
<dbReference type="InterPro" id="IPR003595">
    <property type="entry name" value="Tyr_Pase_cat"/>
</dbReference>
<feature type="compositionally biased region" description="Basic and acidic residues" evidence="1">
    <location>
        <begin position="13"/>
        <end position="23"/>
    </location>
</feature>
<feature type="domain" description="Tyrosine-protein phosphatase" evidence="2">
    <location>
        <begin position="124"/>
        <end position="355"/>
    </location>
</feature>
<evidence type="ECO:0000259" key="3">
    <source>
        <dbReference type="PROSITE" id="PS50056"/>
    </source>
</evidence>
<comment type="caution">
    <text evidence="4">The sequence shown here is derived from an EMBL/GenBank/DDBJ whole genome shotgun (WGS) entry which is preliminary data.</text>
</comment>
<keyword evidence="5" id="KW-1185">Reference proteome</keyword>
<dbReference type="InterPro" id="IPR029021">
    <property type="entry name" value="Prot-tyrosine_phosphatase-like"/>
</dbReference>
<feature type="compositionally biased region" description="Basic residues" evidence="1">
    <location>
        <begin position="28"/>
        <end position="42"/>
    </location>
</feature>
<evidence type="ECO:0000256" key="1">
    <source>
        <dbReference type="SAM" id="MobiDB-lite"/>
    </source>
</evidence>
<protein>
    <recommendedName>
        <fullName evidence="6">Protein-tyrosine phosphatase</fullName>
    </recommendedName>
</protein>
<feature type="domain" description="Tyrosine specific protein phosphatases" evidence="3">
    <location>
        <begin position="290"/>
        <end position="346"/>
    </location>
</feature>
<dbReference type="PANTHER" id="PTHR46163">
    <property type="entry name" value="TYROSINE-PROTEIN PHOSPHATASE-RELATED"/>
    <property type="match status" value="1"/>
</dbReference>
<dbReference type="AlphaFoldDB" id="A0AA36HCC7"/>
<evidence type="ECO:0000313" key="5">
    <source>
        <dbReference type="Proteomes" id="UP001176961"/>
    </source>
</evidence>
<dbReference type="InterPro" id="IPR052782">
    <property type="entry name" value="Oocyte-zygote_transition_reg"/>
</dbReference>
<feature type="region of interest" description="Disordered" evidence="1">
    <location>
        <begin position="10"/>
        <end position="63"/>
    </location>
</feature>
<evidence type="ECO:0008006" key="6">
    <source>
        <dbReference type="Google" id="ProtNLM"/>
    </source>
</evidence>
<dbReference type="PROSITE" id="PS50056">
    <property type="entry name" value="TYR_PHOSPHATASE_2"/>
    <property type="match status" value="1"/>
</dbReference>
<dbReference type="CDD" id="cd00047">
    <property type="entry name" value="PTPc"/>
    <property type="match status" value="1"/>
</dbReference>
<dbReference type="Proteomes" id="UP001176961">
    <property type="component" value="Unassembled WGS sequence"/>
</dbReference>
<dbReference type="PANTHER" id="PTHR46163:SF12">
    <property type="entry name" value="PROTEIN-TYROSINE PHOSPHATASE"/>
    <property type="match status" value="1"/>
</dbReference>
<dbReference type="PROSITE" id="PS00383">
    <property type="entry name" value="TYR_PHOSPHATASE_1"/>
    <property type="match status" value="1"/>
</dbReference>
<dbReference type="InterPro" id="IPR000387">
    <property type="entry name" value="Tyr_Pase_dom"/>
</dbReference>
<dbReference type="SMART" id="SM00404">
    <property type="entry name" value="PTPc_motif"/>
    <property type="match status" value="1"/>
</dbReference>
<name>A0AA36HCC7_CYLNA</name>
<sequence>MFLLRRVLNLPAPERDTSEESKKLQIVRQKKKKSNVSAKKKREPSDDCKTAMVQNETSTRSAIQADAEAEKREARKAKRLQVKVFVEETLKKGVKGLVAEFKGMKRSNDFTVMTAFVAEIPNGRNRYKDVGCLDNRRVVLNIGSTSYIHANYVSTPNNSKRFICTQAPLPKTCPEFWCMVVQEKSSSVLMLCNFVEQNAKKCAEYYPTQEGQTLQFDDGVSVTCKGQDDFPFPMETKVKIRVTHLEVNVSGQPMHECDHYQWVDWPDRGVPEADLAPIALLAKLKESTAPIIVHCSAGIGRTGCMVLIEHAMELLHNNEPLLEINGYLLELRKQRNNSIQTEQQYLYVHQVLLLYLKKAKYLDDVVDPYLESFTKDYEAATKGF</sequence>